<protein>
    <submittedName>
        <fullName evidence="1">Uncharacterized protein</fullName>
    </submittedName>
</protein>
<dbReference type="RefSeq" id="WP_370565435.1">
    <property type="nucleotide sequence ID" value="NZ_JBFWIB010000017.1"/>
</dbReference>
<evidence type="ECO:0000313" key="2">
    <source>
        <dbReference type="Proteomes" id="UP001566331"/>
    </source>
</evidence>
<proteinExistence type="predicted"/>
<reference evidence="1 2" key="1">
    <citation type="submission" date="2024-07" db="EMBL/GenBank/DDBJ databases">
        <title>Luteimonas salilacus sp. nov., isolated from the shore soil of Salt Lake in Tibet of China.</title>
        <authorList>
            <person name="Zhang X."/>
            <person name="Li A."/>
        </authorList>
    </citation>
    <scope>NUCLEOTIDE SEQUENCE [LARGE SCALE GENOMIC DNA]</scope>
    <source>
        <strain evidence="1 2">B3-2-R+30</strain>
    </source>
</reference>
<dbReference type="Proteomes" id="UP001566331">
    <property type="component" value="Unassembled WGS sequence"/>
</dbReference>
<comment type="caution">
    <text evidence="1">The sequence shown here is derived from an EMBL/GenBank/DDBJ whole genome shotgun (WGS) entry which is preliminary data.</text>
</comment>
<name>A0ABV4HX72_9GAMM</name>
<keyword evidence="2" id="KW-1185">Reference proteome</keyword>
<dbReference type="EMBL" id="JBFWIC010000024">
    <property type="protein sequence ID" value="MEZ0475969.1"/>
    <property type="molecule type" value="Genomic_DNA"/>
</dbReference>
<sequence length="85" mass="8363">MNGLADVSGHWPPSLVFPAKNKMDPGLTSHSAVESRRDDDAGLVDGAGLVGDAVSDGGAGRRDGTGVGRRAAVRGGLGIGQGPAA</sequence>
<gene>
    <name evidence="1" type="ORF">AB6713_15320</name>
</gene>
<evidence type="ECO:0000313" key="1">
    <source>
        <dbReference type="EMBL" id="MEZ0475969.1"/>
    </source>
</evidence>
<accession>A0ABV4HX72</accession>
<organism evidence="1 2">
    <name type="scientific">Luteimonas salinilitoris</name>
    <dbReference type="NCBI Taxonomy" id="3237697"/>
    <lineage>
        <taxon>Bacteria</taxon>
        <taxon>Pseudomonadati</taxon>
        <taxon>Pseudomonadota</taxon>
        <taxon>Gammaproteobacteria</taxon>
        <taxon>Lysobacterales</taxon>
        <taxon>Lysobacteraceae</taxon>
        <taxon>Luteimonas</taxon>
    </lineage>
</organism>